<evidence type="ECO:0000256" key="2">
    <source>
        <dbReference type="SAM" id="Phobius"/>
    </source>
</evidence>
<comment type="caution">
    <text evidence="3">The sequence shown here is derived from an EMBL/GenBank/DDBJ whole genome shotgun (WGS) entry which is preliminary data.</text>
</comment>
<gene>
    <name evidence="3" type="ORF">DUNSADRAFT_4491</name>
</gene>
<evidence type="ECO:0000313" key="4">
    <source>
        <dbReference type="Proteomes" id="UP000815325"/>
    </source>
</evidence>
<protein>
    <recommendedName>
        <fullName evidence="5">Transmembrane protein</fullName>
    </recommendedName>
</protein>
<feature type="compositionally biased region" description="Polar residues" evidence="1">
    <location>
        <begin position="429"/>
        <end position="438"/>
    </location>
</feature>
<feature type="transmembrane region" description="Helical" evidence="2">
    <location>
        <begin position="45"/>
        <end position="69"/>
    </location>
</feature>
<organism evidence="3 4">
    <name type="scientific">Dunaliella salina</name>
    <name type="common">Green alga</name>
    <name type="synonym">Protococcus salinus</name>
    <dbReference type="NCBI Taxonomy" id="3046"/>
    <lineage>
        <taxon>Eukaryota</taxon>
        <taxon>Viridiplantae</taxon>
        <taxon>Chlorophyta</taxon>
        <taxon>core chlorophytes</taxon>
        <taxon>Chlorophyceae</taxon>
        <taxon>CS clade</taxon>
        <taxon>Chlamydomonadales</taxon>
        <taxon>Dunaliellaceae</taxon>
        <taxon>Dunaliella</taxon>
    </lineage>
</organism>
<dbReference type="EMBL" id="MU071268">
    <property type="protein sequence ID" value="KAF5826159.1"/>
    <property type="molecule type" value="Genomic_DNA"/>
</dbReference>
<feature type="compositionally biased region" description="Polar residues" evidence="1">
    <location>
        <begin position="389"/>
        <end position="409"/>
    </location>
</feature>
<evidence type="ECO:0008006" key="5">
    <source>
        <dbReference type="Google" id="ProtNLM"/>
    </source>
</evidence>
<sequence length="445" mass="47637">PIAVIGGPAAGQVLLGWVRLWLFWLAYLFFWGATLLRLGGNGLSALGGLFAFTVVVSVALSVLSALVFLSASAADAIGSVIIYLAKFTEVARTKSEEARKMSMADMKEEQEEVSKLGPRALPPSSFEQLDGFLMRQLASSRVRRPHRQASGFATPIHALRSRPDVPRLAHDPLLVRCYDLQLIDAAGNLSSDIGPEEVMLHFDRSGFFAYSSKATRKVAAIMLLRLLAWRRVVGIVSPPTPAAESEEALCYIFVSGLAGAGAGSVYQLLTGMPIDSSKVSCHHSGVEIRAIMHHSSAYAVLACPQLVDEHAQGQVLCQSNWITDLSHGILSCLIFTLTISSLEQLGSALNMPGSQANTAGMDAGRQTDQGSQASNAMSVQVTAGDGEQGRNQQDFQQLSQVGAQVTDRNLGNDRPVQLASQGKEKKTQCAGSENSPLINSEKEDT</sequence>
<keyword evidence="2" id="KW-1133">Transmembrane helix</keyword>
<keyword evidence="4" id="KW-1185">Reference proteome</keyword>
<evidence type="ECO:0000313" key="3">
    <source>
        <dbReference type="EMBL" id="KAF5826159.1"/>
    </source>
</evidence>
<accession>A0ABQ7FUS4</accession>
<keyword evidence="2" id="KW-0472">Membrane</keyword>
<name>A0ABQ7FUS4_DUNSA</name>
<dbReference type="Proteomes" id="UP000815325">
    <property type="component" value="Unassembled WGS sequence"/>
</dbReference>
<feature type="region of interest" description="Disordered" evidence="1">
    <location>
        <begin position="356"/>
        <end position="445"/>
    </location>
</feature>
<proteinExistence type="predicted"/>
<feature type="non-terminal residue" evidence="3">
    <location>
        <position position="1"/>
    </location>
</feature>
<keyword evidence="2" id="KW-0812">Transmembrane</keyword>
<feature type="transmembrane region" description="Helical" evidence="2">
    <location>
        <begin position="20"/>
        <end position="38"/>
    </location>
</feature>
<evidence type="ECO:0000256" key="1">
    <source>
        <dbReference type="SAM" id="MobiDB-lite"/>
    </source>
</evidence>
<feature type="compositionally biased region" description="Polar residues" evidence="1">
    <location>
        <begin position="366"/>
        <end position="381"/>
    </location>
</feature>
<reference evidence="3" key="1">
    <citation type="submission" date="2017-08" db="EMBL/GenBank/DDBJ databases">
        <authorList>
            <person name="Polle J.E."/>
            <person name="Barry K."/>
            <person name="Cushman J."/>
            <person name="Schmutz J."/>
            <person name="Tran D."/>
            <person name="Hathwaick L.T."/>
            <person name="Yim W.C."/>
            <person name="Jenkins J."/>
            <person name="Mckie-Krisberg Z.M."/>
            <person name="Prochnik S."/>
            <person name="Lindquist E."/>
            <person name="Dockter R.B."/>
            <person name="Adam C."/>
            <person name="Molina H."/>
            <person name="Bunkerborg J."/>
            <person name="Jin E."/>
            <person name="Buchheim M."/>
            <person name="Magnuson J."/>
        </authorList>
    </citation>
    <scope>NUCLEOTIDE SEQUENCE</scope>
    <source>
        <strain evidence="3">CCAP 19/18</strain>
    </source>
</reference>